<dbReference type="GO" id="GO:0005737">
    <property type="term" value="C:cytoplasm"/>
    <property type="evidence" value="ECO:0007669"/>
    <property type="project" value="UniProtKB-SubCell"/>
</dbReference>
<dbReference type="InterPro" id="IPR036976">
    <property type="entry name" value="RimM_N_sf"/>
</dbReference>
<dbReference type="GO" id="GO:0042274">
    <property type="term" value="P:ribosomal small subunit biogenesis"/>
    <property type="evidence" value="ECO:0007669"/>
    <property type="project" value="UniProtKB-UniRule"/>
</dbReference>
<dbReference type="InterPro" id="IPR002676">
    <property type="entry name" value="RimM_N"/>
</dbReference>
<accession>A0A8J7GPM7</accession>
<dbReference type="SUPFAM" id="SSF50447">
    <property type="entry name" value="Translation proteins"/>
    <property type="match status" value="1"/>
</dbReference>
<dbReference type="GO" id="GO:0005840">
    <property type="term" value="C:ribosome"/>
    <property type="evidence" value="ECO:0007669"/>
    <property type="project" value="InterPro"/>
</dbReference>
<evidence type="ECO:0000256" key="4">
    <source>
        <dbReference type="ARBA" id="ARBA00023186"/>
    </source>
</evidence>
<dbReference type="AlphaFoldDB" id="A0A8J7GPM7"/>
<organism evidence="8 9">
    <name type="scientific">Longispora fulva</name>
    <dbReference type="NCBI Taxonomy" id="619741"/>
    <lineage>
        <taxon>Bacteria</taxon>
        <taxon>Bacillati</taxon>
        <taxon>Actinomycetota</taxon>
        <taxon>Actinomycetes</taxon>
        <taxon>Micromonosporales</taxon>
        <taxon>Micromonosporaceae</taxon>
        <taxon>Longispora</taxon>
    </lineage>
</organism>
<keyword evidence="3 5" id="KW-0698">rRNA processing</keyword>
<evidence type="ECO:0000259" key="6">
    <source>
        <dbReference type="Pfam" id="PF01782"/>
    </source>
</evidence>
<evidence type="ECO:0000256" key="1">
    <source>
        <dbReference type="ARBA" id="ARBA00022490"/>
    </source>
</evidence>
<dbReference type="GO" id="GO:0043022">
    <property type="term" value="F:ribosome binding"/>
    <property type="evidence" value="ECO:0007669"/>
    <property type="project" value="InterPro"/>
</dbReference>
<keyword evidence="9" id="KW-1185">Reference proteome</keyword>
<evidence type="ECO:0000313" key="9">
    <source>
        <dbReference type="Proteomes" id="UP000622552"/>
    </source>
</evidence>
<comment type="subunit">
    <text evidence="5">Binds ribosomal protein uS19.</text>
</comment>
<name>A0A8J7GPM7_9ACTN</name>
<evidence type="ECO:0000256" key="2">
    <source>
        <dbReference type="ARBA" id="ARBA00022517"/>
    </source>
</evidence>
<dbReference type="HAMAP" id="MF_00014">
    <property type="entry name" value="Ribosome_mat_RimM"/>
    <property type="match status" value="1"/>
</dbReference>
<dbReference type="InterPro" id="IPR009000">
    <property type="entry name" value="Transl_B-barrel_sf"/>
</dbReference>
<dbReference type="PANTHER" id="PTHR33692:SF1">
    <property type="entry name" value="RIBOSOME MATURATION FACTOR RIMM"/>
    <property type="match status" value="1"/>
</dbReference>
<dbReference type="InterPro" id="IPR011033">
    <property type="entry name" value="PRC_barrel-like_sf"/>
</dbReference>
<keyword evidence="4 5" id="KW-0143">Chaperone</keyword>
<evidence type="ECO:0000259" key="7">
    <source>
        <dbReference type="Pfam" id="PF24986"/>
    </source>
</evidence>
<dbReference type="EMBL" id="JADOUF010000001">
    <property type="protein sequence ID" value="MBG6141097.1"/>
    <property type="molecule type" value="Genomic_DNA"/>
</dbReference>
<dbReference type="Proteomes" id="UP000622552">
    <property type="component" value="Unassembled WGS sequence"/>
</dbReference>
<comment type="caution">
    <text evidence="8">The sequence shown here is derived from an EMBL/GenBank/DDBJ whole genome shotgun (WGS) entry which is preliminary data.</text>
</comment>
<proteinExistence type="inferred from homology"/>
<comment type="domain">
    <text evidence="5">The PRC barrel domain binds ribosomal protein uS19.</text>
</comment>
<sequence length="172" mass="18612">MLLIVGRIIRPHGIRGEVVAELRTDDPQDRFVPGTVFTTDPVARGPLTLEYARQHTTAGKARLLLALEEVNDRDTADSLRGVFLGVEVEDLPEIDDPDEFHDHQLVGLAVMVDGEKIGEVSRVIHGPAHDQLVVRRPGTHDALVPFVASIVPEVDVAGGKVVVTPPGGLFDL</sequence>
<dbReference type="GO" id="GO:0006364">
    <property type="term" value="P:rRNA processing"/>
    <property type="evidence" value="ECO:0007669"/>
    <property type="project" value="UniProtKB-UniRule"/>
</dbReference>
<comment type="similarity">
    <text evidence="5">Belongs to the RimM family.</text>
</comment>
<keyword evidence="1 5" id="KW-0963">Cytoplasm</keyword>
<dbReference type="NCBIfam" id="TIGR02273">
    <property type="entry name" value="16S_RimM"/>
    <property type="match status" value="1"/>
</dbReference>
<dbReference type="InterPro" id="IPR056792">
    <property type="entry name" value="PRC_RimM"/>
</dbReference>
<keyword evidence="2 5" id="KW-0690">Ribosome biogenesis</keyword>
<gene>
    <name evidence="5" type="primary">rimM</name>
    <name evidence="8" type="ORF">IW245_007291</name>
</gene>
<dbReference type="Gene3D" id="2.30.30.240">
    <property type="entry name" value="PRC-barrel domain"/>
    <property type="match status" value="1"/>
</dbReference>
<dbReference type="PANTHER" id="PTHR33692">
    <property type="entry name" value="RIBOSOME MATURATION FACTOR RIMM"/>
    <property type="match status" value="1"/>
</dbReference>
<dbReference type="Pfam" id="PF01782">
    <property type="entry name" value="RimM"/>
    <property type="match status" value="1"/>
</dbReference>
<feature type="domain" description="RimM N-terminal" evidence="6">
    <location>
        <begin position="5"/>
        <end position="89"/>
    </location>
</feature>
<dbReference type="Pfam" id="PF24986">
    <property type="entry name" value="PRC_RimM"/>
    <property type="match status" value="1"/>
</dbReference>
<dbReference type="InterPro" id="IPR011961">
    <property type="entry name" value="RimM"/>
</dbReference>
<evidence type="ECO:0000256" key="5">
    <source>
        <dbReference type="HAMAP-Rule" id="MF_00014"/>
    </source>
</evidence>
<dbReference type="Gene3D" id="2.40.30.60">
    <property type="entry name" value="RimM"/>
    <property type="match status" value="1"/>
</dbReference>
<evidence type="ECO:0000256" key="3">
    <source>
        <dbReference type="ARBA" id="ARBA00022552"/>
    </source>
</evidence>
<evidence type="ECO:0000313" key="8">
    <source>
        <dbReference type="EMBL" id="MBG6141097.1"/>
    </source>
</evidence>
<protein>
    <recommendedName>
        <fullName evidence="5">Ribosome maturation factor RimM</fullName>
    </recommendedName>
</protein>
<dbReference type="SUPFAM" id="SSF50346">
    <property type="entry name" value="PRC-barrel domain"/>
    <property type="match status" value="1"/>
</dbReference>
<comment type="subcellular location">
    <subcellularLocation>
        <location evidence="5">Cytoplasm</location>
    </subcellularLocation>
</comment>
<comment type="function">
    <text evidence="5">An accessory protein needed during the final step in the assembly of 30S ribosomal subunit, possibly for assembly of the head region. Essential for efficient processing of 16S rRNA. May be needed both before and after RbfA during the maturation of 16S rRNA. It has affinity for free ribosomal 30S subunits but not for 70S ribosomes.</text>
</comment>
<feature type="domain" description="Ribosome maturation factor RimM PRC barrel" evidence="7">
    <location>
        <begin position="103"/>
        <end position="169"/>
    </location>
</feature>
<reference evidence="8" key="1">
    <citation type="submission" date="2020-11" db="EMBL/GenBank/DDBJ databases">
        <title>Sequencing the genomes of 1000 actinobacteria strains.</title>
        <authorList>
            <person name="Klenk H.-P."/>
        </authorList>
    </citation>
    <scope>NUCLEOTIDE SEQUENCE</scope>
    <source>
        <strain evidence="8">DSM 45356</strain>
    </source>
</reference>